<evidence type="ECO:0000313" key="1">
    <source>
        <dbReference type="EnsemblPlants" id="TuG1812G0600001936.01.T01.cds473018"/>
    </source>
</evidence>
<dbReference type="Gramene" id="TuG1812G0600001936.01.T01">
    <property type="protein sequence ID" value="TuG1812G0600001936.01.T01.cds473018"/>
    <property type="gene ID" value="TuG1812G0600001936.01"/>
</dbReference>
<reference evidence="1" key="3">
    <citation type="submission" date="2022-06" db="UniProtKB">
        <authorList>
            <consortium name="EnsemblPlants"/>
        </authorList>
    </citation>
    <scope>IDENTIFICATION</scope>
</reference>
<sequence>MPGAKSINFSTWSIYYYTLCLHKQTISAKIDCTKVERWLRPDGSSGNLVCNLLSTCFFTTIHMVPACAGIRITILIIKMLWPFQRES</sequence>
<reference evidence="1" key="2">
    <citation type="submission" date="2018-03" db="EMBL/GenBank/DDBJ databases">
        <title>The Triticum urartu genome reveals the dynamic nature of wheat genome evolution.</title>
        <authorList>
            <person name="Ling H."/>
            <person name="Ma B."/>
            <person name="Shi X."/>
            <person name="Liu H."/>
            <person name="Dong L."/>
            <person name="Sun H."/>
            <person name="Cao Y."/>
            <person name="Gao Q."/>
            <person name="Zheng S."/>
            <person name="Li Y."/>
            <person name="Yu Y."/>
            <person name="Du H."/>
            <person name="Qi M."/>
            <person name="Li Y."/>
            <person name="Yu H."/>
            <person name="Cui Y."/>
            <person name="Wang N."/>
            <person name="Chen C."/>
            <person name="Wu H."/>
            <person name="Zhao Y."/>
            <person name="Zhang J."/>
            <person name="Li Y."/>
            <person name="Zhou W."/>
            <person name="Zhang B."/>
            <person name="Hu W."/>
            <person name="Eijk M."/>
            <person name="Tang J."/>
            <person name="Witsenboer H."/>
            <person name="Zhao S."/>
            <person name="Li Z."/>
            <person name="Zhang A."/>
            <person name="Wang D."/>
            <person name="Liang C."/>
        </authorList>
    </citation>
    <scope>NUCLEOTIDE SEQUENCE [LARGE SCALE GENOMIC DNA]</scope>
    <source>
        <strain evidence="1">cv. G1812</strain>
    </source>
</reference>
<proteinExistence type="predicted"/>
<reference evidence="2" key="1">
    <citation type="journal article" date="2013" name="Nature">
        <title>Draft genome of the wheat A-genome progenitor Triticum urartu.</title>
        <authorList>
            <person name="Ling H.Q."/>
            <person name="Zhao S."/>
            <person name="Liu D."/>
            <person name="Wang J."/>
            <person name="Sun H."/>
            <person name="Zhang C."/>
            <person name="Fan H."/>
            <person name="Li D."/>
            <person name="Dong L."/>
            <person name="Tao Y."/>
            <person name="Gao C."/>
            <person name="Wu H."/>
            <person name="Li Y."/>
            <person name="Cui Y."/>
            <person name="Guo X."/>
            <person name="Zheng S."/>
            <person name="Wang B."/>
            <person name="Yu K."/>
            <person name="Liang Q."/>
            <person name="Yang W."/>
            <person name="Lou X."/>
            <person name="Chen J."/>
            <person name="Feng M."/>
            <person name="Jian J."/>
            <person name="Zhang X."/>
            <person name="Luo G."/>
            <person name="Jiang Y."/>
            <person name="Liu J."/>
            <person name="Wang Z."/>
            <person name="Sha Y."/>
            <person name="Zhang B."/>
            <person name="Wu H."/>
            <person name="Tang D."/>
            <person name="Shen Q."/>
            <person name="Xue P."/>
            <person name="Zou S."/>
            <person name="Wang X."/>
            <person name="Liu X."/>
            <person name="Wang F."/>
            <person name="Yang Y."/>
            <person name="An X."/>
            <person name="Dong Z."/>
            <person name="Zhang K."/>
            <person name="Zhang X."/>
            <person name="Luo M.C."/>
            <person name="Dvorak J."/>
            <person name="Tong Y."/>
            <person name="Wang J."/>
            <person name="Yang H."/>
            <person name="Li Z."/>
            <person name="Wang D."/>
            <person name="Zhang A."/>
            <person name="Wang J."/>
        </authorList>
    </citation>
    <scope>NUCLEOTIDE SEQUENCE</scope>
    <source>
        <strain evidence="2">cv. G1812</strain>
    </source>
</reference>
<dbReference type="EnsemblPlants" id="TuG1812G0600001936.01.T01">
    <property type="protein sequence ID" value="TuG1812G0600001936.01.T01.cds473018"/>
    <property type="gene ID" value="TuG1812G0600001936.01"/>
</dbReference>
<name>A0A8R7QS80_TRIUA</name>
<keyword evidence="2" id="KW-1185">Reference proteome</keyword>
<dbReference type="Proteomes" id="UP000015106">
    <property type="component" value="Chromosome 6"/>
</dbReference>
<evidence type="ECO:0000313" key="2">
    <source>
        <dbReference type="Proteomes" id="UP000015106"/>
    </source>
</evidence>
<protein>
    <submittedName>
        <fullName evidence="1">Uncharacterized protein</fullName>
    </submittedName>
</protein>
<dbReference type="AlphaFoldDB" id="A0A8R7QS80"/>
<organism evidence="1 2">
    <name type="scientific">Triticum urartu</name>
    <name type="common">Red wild einkorn</name>
    <name type="synonym">Crithodium urartu</name>
    <dbReference type="NCBI Taxonomy" id="4572"/>
    <lineage>
        <taxon>Eukaryota</taxon>
        <taxon>Viridiplantae</taxon>
        <taxon>Streptophyta</taxon>
        <taxon>Embryophyta</taxon>
        <taxon>Tracheophyta</taxon>
        <taxon>Spermatophyta</taxon>
        <taxon>Magnoliopsida</taxon>
        <taxon>Liliopsida</taxon>
        <taxon>Poales</taxon>
        <taxon>Poaceae</taxon>
        <taxon>BOP clade</taxon>
        <taxon>Pooideae</taxon>
        <taxon>Triticodae</taxon>
        <taxon>Triticeae</taxon>
        <taxon>Triticinae</taxon>
        <taxon>Triticum</taxon>
    </lineage>
</organism>
<accession>A0A8R7QS80</accession>